<proteinExistence type="predicted"/>
<dbReference type="AlphaFoldDB" id="X1LAY5"/>
<accession>X1LAY5</accession>
<organism evidence="1">
    <name type="scientific">marine sediment metagenome</name>
    <dbReference type="NCBI Taxonomy" id="412755"/>
    <lineage>
        <taxon>unclassified sequences</taxon>
        <taxon>metagenomes</taxon>
        <taxon>ecological metagenomes</taxon>
    </lineage>
</organism>
<dbReference type="EMBL" id="BARV01006732">
    <property type="protein sequence ID" value="GAI16457.1"/>
    <property type="molecule type" value="Genomic_DNA"/>
</dbReference>
<reference evidence="1" key="1">
    <citation type="journal article" date="2014" name="Front. Microbiol.">
        <title>High frequency of phylogenetically diverse reductive dehalogenase-homologous genes in deep subseafloor sedimentary metagenomes.</title>
        <authorList>
            <person name="Kawai M."/>
            <person name="Futagami T."/>
            <person name="Toyoda A."/>
            <person name="Takaki Y."/>
            <person name="Nishi S."/>
            <person name="Hori S."/>
            <person name="Arai W."/>
            <person name="Tsubouchi T."/>
            <person name="Morono Y."/>
            <person name="Uchiyama I."/>
            <person name="Ito T."/>
            <person name="Fujiyama A."/>
            <person name="Inagaki F."/>
            <person name="Takami H."/>
        </authorList>
    </citation>
    <scope>NUCLEOTIDE SEQUENCE</scope>
    <source>
        <strain evidence="1">Expedition CK06-06</strain>
    </source>
</reference>
<feature type="non-terminal residue" evidence="1">
    <location>
        <position position="41"/>
    </location>
</feature>
<sequence>MGIDYDIYDKHITADDPLQIIIRGHLYVEYSLSRLIEESIP</sequence>
<evidence type="ECO:0000313" key="1">
    <source>
        <dbReference type="EMBL" id="GAI16457.1"/>
    </source>
</evidence>
<comment type="caution">
    <text evidence="1">The sequence shown here is derived from an EMBL/GenBank/DDBJ whole genome shotgun (WGS) entry which is preliminary data.</text>
</comment>
<name>X1LAY5_9ZZZZ</name>
<gene>
    <name evidence="1" type="ORF">S06H3_13799</name>
</gene>
<protein>
    <submittedName>
        <fullName evidence="1">Uncharacterized protein</fullName>
    </submittedName>
</protein>